<evidence type="ECO:0000313" key="2">
    <source>
        <dbReference type="EMBL" id="KAF9936473.1"/>
    </source>
</evidence>
<feature type="compositionally biased region" description="Low complexity" evidence="1">
    <location>
        <begin position="34"/>
        <end position="45"/>
    </location>
</feature>
<feature type="compositionally biased region" description="Basic and acidic residues" evidence="1">
    <location>
        <begin position="98"/>
        <end position="126"/>
    </location>
</feature>
<dbReference type="Proteomes" id="UP000749646">
    <property type="component" value="Unassembled WGS sequence"/>
</dbReference>
<reference evidence="2" key="1">
    <citation type="journal article" date="2020" name="Fungal Divers.">
        <title>Resolving the Mortierellaceae phylogeny through synthesis of multi-gene phylogenetics and phylogenomics.</title>
        <authorList>
            <person name="Vandepol N."/>
            <person name="Liber J."/>
            <person name="Desiro A."/>
            <person name="Na H."/>
            <person name="Kennedy M."/>
            <person name="Barry K."/>
            <person name="Grigoriev I.V."/>
            <person name="Miller A.N."/>
            <person name="O'Donnell K."/>
            <person name="Stajich J.E."/>
            <person name="Bonito G."/>
        </authorList>
    </citation>
    <scope>NUCLEOTIDE SEQUENCE</scope>
    <source>
        <strain evidence="2">MES-2147</strain>
    </source>
</reference>
<dbReference type="AlphaFoldDB" id="A0A9P6LS73"/>
<feature type="compositionally biased region" description="Basic and acidic residues" evidence="1">
    <location>
        <begin position="231"/>
        <end position="244"/>
    </location>
</feature>
<feature type="compositionally biased region" description="Basic and acidic residues" evidence="1">
    <location>
        <begin position="80"/>
        <end position="91"/>
    </location>
</feature>
<accession>A0A9P6LS73</accession>
<feature type="region of interest" description="Disordered" evidence="1">
    <location>
        <begin position="420"/>
        <end position="442"/>
    </location>
</feature>
<keyword evidence="3" id="KW-1185">Reference proteome</keyword>
<comment type="caution">
    <text evidence="2">The sequence shown here is derived from an EMBL/GenBank/DDBJ whole genome shotgun (WGS) entry which is preliminary data.</text>
</comment>
<gene>
    <name evidence="2" type="ORF">BGZ65_002343</name>
</gene>
<sequence length="630" mass="70533">MLLIQDTYATRNPTFAELVEATAVITIAKREVQPVQAPPQDQQQAEQKEAEKQVVLREKNATKRTLVTDLKKKIDKAKSNIKNDDDCKDGTVDSTNQRQKEKIKQEPGDQDKGVIEINSNEHPHTPHVDEYLADLWKGIVHFEGDPTIQAGISTLNKDTNSASQYAHQQHHQHHQGNIKRDRIVVESSATQAKGRSHATRSHQPRYRQVMKKRSGDPNVVLDLKVNVAPESQDRRTSEGHEERQQPQLSMRTNIDRDVAKAPAAPVKEGLQKRQNPLVVVKSELEPKNHIVSDTITNQTDQSHRNKEVKVAQGDEVVHKIFGGDSPEQSNNVHKDENGNMVVKNDYATENPEPNISKEIVDNGAGLNSNTHIFDNKKKLTGKKVFKDRDHNDILSDNKLVGDVAKDNMDNFEDLFATEEGNEELQQQQRQKKNKDGDKKQDLHDYAIEVDPLQDMLRDIFGDDKSDSTDQDQRRQQEKHQQWEHIIKVQENKKKHTHEEHQEEVQSKHYDNQATHHPQADTPVPVPADPHHESHNDNHNNSSNKPPIQPQNAQQGVTAQPSEGPPEGAAPEAQPGTETKAGARGSSGGYGTVPMFGPAQLDLGSGSPFLTSTRSSLGLTVALVVVMMTTM</sequence>
<protein>
    <submittedName>
        <fullName evidence="2">Uncharacterized protein</fullName>
    </submittedName>
</protein>
<dbReference type="OrthoDB" id="2450129at2759"/>
<feature type="region of interest" description="Disordered" evidence="1">
    <location>
        <begin position="34"/>
        <end position="54"/>
    </location>
</feature>
<dbReference type="EMBL" id="JAAAHW010009768">
    <property type="protein sequence ID" value="KAF9936473.1"/>
    <property type="molecule type" value="Genomic_DNA"/>
</dbReference>
<evidence type="ECO:0000256" key="1">
    <source>
        <dbReference type="SAM" id="MobiDB-lite"/>
    </source>
</evidence>
<feature type="compositionally biased region" description="Low complexity" evidence="1">
    <location>
        <begin position="558"/>
        <end position="575"/>
    </location>
</feature>
<proteinExistence type="predicted"/>
<feature type="region of interest" description="Disordered" evidence="1">
    <location>
        <begin position="80"/>
        <end position="126"/>
    </location>
</feature>
<feature type="compositionally biased region" description="Basic residues" evidence="1">
    <location>
        <begin position="194"/>
        <end position="212"/>
    </location>
</feature>
<feature type="region of interest" description="Disordered" evidence="1">
    <location>
        <begin position="159"/>
        <end position="256"/>
    </location>
</feature>
<feature type="compositionally biased region" description="Basic and acidic residues" evidence="1">
    <location>
        <begin position="528"/>
        <end position="537"/>
    </location>
</feature>
<feature type="compositionally biased region" description="Basic and acidic residues" evidence="1">
    <location>
        <begin position="459"/>
        <end position="510"/>
    </location>
</feature>
<name>A0A9P6LS73_9FUNG</name>
<feature type="region of interest" description="Disordered" evidence="1">
    <location>
        <begin position="459"/>
        <end position="592"/>
    </location>
</feature>
<evidence type="ECO:0000313" key="3">
    <source>
        <dbReference type="Proteomes" id="UP000749646"/>
    </source>
</evidence>
<organism evidence="2 3">
    <name type="scientific">Modicella reniformis</name>
    <dbReference type="NCBI Taxonomy" id="1440133"/>
    <lineage>
        <taxon>Eukaryota</taxon>
        <taxon>Fungi</taxon>
        <taxon>Fungi incertae sedis</taxon>
        <taxon>Mucoromycota</taxon>
        <taxon>Mortierellomycotina</taxon>
        <taxon>Mortierellomycetes</taxon>
        <taxon>Mortierellales</taxon>
        <taxon>Mortierellaceae</taxon>
        <taxon>Modicella</taxon>
    </lineage>
</organism>
<feature type="compositionally biased region" description="Basic and acidic residues" evidence="1">
    <location>
        <begin position="433"/>
        <end position="442"/>
    </location>
</feature>
<feature type="compositionally biased region" description="Basic residues" evidence="1">
    <location>
        <begin position="168"/>
        <end position="177"/>
    </location>
</feature>